<evidence type="ECO:0000259" key="1">
    <source>
        <dbReference type="PROSITE" id="PS50995"/>
    </source>
</evidence>
<dbReference type="PANTHER" id="PTHR33164:SF57">
    <property type="entry name" value="MARR-FAMILY TRANSCRIPTIONAL REGULATOR"/>
    <property type="match status" value="1"/>
</dbReference>
<dbReference type="InterPro" id="IPR036390">
    <property type="entry name" value="WH_DNA-bd_sf"/>
</dbReference>
<dbReference type="PROSITE" id="PS50995">
    <property type="entry name" value="HTH_MARR_2"/>
    <property type="match status" value="1"/>
</dbReference>
<dbReference type="SMART" id="SM00347">
    <property type="entry name" value="HTH_MARR"/>
    <property type="match status" value="1"/>
</dbReference>
<feature type="domain" description="HTH marR-type" evidence="1">
    <location>
        <begin position="9"/>
        <end position="143"/>
    </location>
</feature>
<name>A0A0T7FCK7_NEOGA</name>
<dbReference type="AlphaFoldDB" id="A0A0T7FCK7"/>
<dbReference type="SUPFAM" id="SSF46785">
    <property type="entry name" value="Winged helix' DNA-binding domain"/>
    <property type="match status" value="1"/>
</dbReference>
<organism evidence="2 3">
    <name type="scientific">Neorhizobium galegae bv. officinalis</name>
    <dbReference type="NCBI Taxonomy" id="323656"/>
    <lineage>
        <taxon>Bacteria</taxon>
        <taxon>Pseudomonadati</taxon>
        <taxon>Pseudomonadota</taxon>
        <taxon>Alphaproteobacteria</taxon>
        <taxon>Hyphomicrobiales</taxon>
        <taxon>Rhizobiaceae</taxon>
        <taxon>Rhizobium/Agrobacterium group</taxon>
        <taxon>Neorhizobium</taxon>
    </lineage>
</organism>
<dbReference type="GO" id="GO:0003700">
    <property type="term" value="F:DNA-binding transcription factor activity"/>
    <property type="evidence" value="ECO:0007669"/>
    <property type="project" value="InterPro"/>
</dbReference>
<dbReference type="InterPro" id="IPR000835">
    <property type="entry name" value="HTH_MarR-typ"/>
</dbReference>
<protein>
    <submittedName>
        <fullName evidence="2">Transcriptional regulator, MarR family</fullName>
    </submittedName>
</protein>
<accession>A0A0T7FCK7</accession>
<dbReference type="Proteomes" id="UP000046176">
    <property type="component" value="Unassembled WGS sequence"/>
</dbReference>
<dbReference type="Gene3D" id="1.10.10.10">
    <property type="entry name" value="Winged helix-like DNA-binding domain superfamily/Winged helix DNA-binding domain"/>
    <property type="match status" value="1"/>
</dbReference>
<dbReference type="InterPro" id="IPR039422">
    <property type="entry name" value="MarR/SlyA-like"/>
</dbReference>
<evidence type="ECO:0000313" key="2">
    <source>
        <dbReference type="EMBL" id="CDZ32757.1"/>
    </source>
</evidence>
<evidence type="ECO:0000313" key="3">
    <source>
        <dbReference type="Proteomes" id="UP000046176"/>
    </source>
</evidence>
<proteinExistence type="predicted"/>
<dbReference type="PANTHER" id="PTHR33164">
    <property type="entry name" value="TRANSCRIPTIONAL REGULATOR, MARR FAMILY"/>
    <property type="match status" value="1"/>
</dbReference>
<dbReference type="EMBL" id="CCRH01000003">
    <property type="protein sequence ID" value="CDZ32757.1"/>
    <property type="molecule type" value="Genomic_DNA"/>
</dbReference>
<dbReference type="InterPro" id="IPR036388">
    <property type="entry name" value="WH-like_DNA-bd_sf"/>
</dbReference>
<dbReference type="Pfam" id="PF12802">
    <property type="entry name" value="MarR_2"/>
    <property type="match status" value="1"/>
</dbReference>
<sequence length="154" mass="17600">MILRNAWRRSNIGRRMNEAVRIFENRIIENLKAKGHSELTAAHINLTRNLDEDGTRLTELARRASLTKQSMSELVDQVERTGLIEKRPDPEDGRAKLVCFTDSGFIWLEAFHQSLEVAESEMRDQLGPAMVDLMVEALGKYVECQINKQGDETD</sequence>
<reference evidence="2 3" key="1">
    <citation type="submission" date="2014-08" db="EMBL/GenBank/DDBJ databases">
        <authorList>
            <person name="Chen Y.-H."/>
        </authorList>
    </citation>
    <scope>NUCLEOTIDE SEQUENCE [LARGE SCALE GENOMIC DNA]</scope>
</reference>
<gene>
    <name evidence="2" type="ORF">NGAL_HAMBI1145_15050</name>
</gene>
<dbReference type="GO" id="GO:0006950">
    <property type="term" value="P:response to stress"/>
    <property type="evidence" value="ECO:0007669"/>
    <property type="project" value="TreeGrafter"/>
</dbReference>